<protein>
    <submittedName>
        <fullName evidence="2">NB-ARC domain disease resistance protein</fullName>
    </submittedName>
</protein>
<evidence type="ECO:0000256" key="1">
    <source>
        <dbReference type="SAM" id="MobiDB-lite"/>
    </source>
</evidence>
<dbReference type="AlphaFoldDB" id="A0A392TJS5"/>
<reference evidence="2 3" key="1">
    <citation type="journal article" date="2018" name="Front. Plant Sci.">
        <title>Red Clover (Trifolium pratense) and Zigzag Clover (T. medium) - A Picture of Genomic Similarities and Differences.</title>
        <authorList>
            <person name="Dluhosova J."/>
            <person name="Istvanek J."/>
            <person name="Nedelnik J."/>
            <person name="Repkova J."/>
        </authorList>
    </citation>
    <scope>NUCLEOTIDE SEQUENCE [LARGE SCALE GENOMIC DNA]</scope>
    <source>
        <strain evidence="3">cv. 10/8</strain>
        <tissue evidence="2">Leaf</tissue>
    </source>
</reference>
<sequence length="71" mass="7847">MNDTSTDTETDHGFQVKSSEQGSSSSAENFRKAPFYMQEEDVVGFDDPKNLLIDWLVNGSAERTVVSVVAM</sequence>
<proteinExistence type="predicted"/>
<feature type="non-terminal residue" evidence="2">
    <location>
        <position position="71"/>
    </location>
</feature>
<feature type="region of interest" description="Disordered" evidence="1">
    <location>
        <begin position="1"/>
        <end position="31"/>
    </location>
</feature>
<keyword evidence="3" id="KW-1185">Reference proteome</keyword>
<dbReference type="Proteomes" id="UP000265520">
    <property type="component" value="Unassembled WGS sequence"/>
</dbReference>
<comment type="caution">
    <text evidence="2">The sequence shown here is derived from an EMBL/GenBank/DDBJ whole genome shotgun (WGS) entry which is preliminary data.</text>
</comment>
<evidence type="ECO:0000313" key="2">
    <source>
        <dbReference type="EMBL" id="MCI60386.1"/>
    </source>
</evidence>
<evidence type="ECO:0000313" key="3">
    <source>
        <dbReference type="Proteomes" id="UP000265520"/>
    </source>
</evidence>
<dbReference type="EMBL" id="LXQA010580523">
    <property type="protein sequence ID" value="MCI60386.1"/>
    <property type="molecule type" value="Genomic_DNA"/>
</dbReference>
<accession>A0A392TJS5</accession>
<name>A0A392TJS5_9FABA</name>
<organism evidence="2 3">
    <name type="scientific">Trifolium medium</name>
    <dbReference type="NCBI Taxonomy" id="97028"/>
    <lineage>
        <taxon>Eukaryota</taxon>
        <taxon>Viridiplantae</taxon>
        <taxon>Streptophyta</taxon>
        <taxon>Embryophyta</taxon>
        <taxon>Tracheophyta</taxon>
        <taxon>Spermatophyta</taxon>
        <taxon>Magnoliopsida</taxon>
        <taxon>eudicotyledons</taxon>
        <taxon>Gunneridae</taxon>
        <taxon>Pentapetalae</taxon>
        <taxon>rosids</taxon>
        <taxon>fabids</taxon>
        <taxon>Fabales</taxon>
        <taxon>Fabaceae</taxon>
        <taxon>Papilionoideae</taxon>
        <taxon>50 kb inversion clade</taxon>
        <taxon>NPAAA clade</taxon>
        <taxon>Hologalegina</taxon>
        <taxon>IRL clade</taxon>
        <taxon>Trifolieae</taxon>
        <taxon>Trifolium</taxon>
    </lineage>
</organism>